<dbReference type="Pfam" id="PF22785">
    <property type="entry name" value="Tc-R-P"/>
    <property type="match status" value="1"/>
</dbReference>
<dbReference type="InterPro" id="IPR000387">
    <property type="entry name" value="Tyr_Pase_dom"/>
</dbReference>
<dbReference type="Proteomes" id="UP000020218">
    <property type="component" value="Unassembled WGS sequence"/>
</dbReference>
<comment type="caution">
    <text evidence="4">The sequence shown here is derived from an EMBL/GenBank/DDBJ whole genome shotgun (WGS) entry which is preliminary data.</text>
</comment>
<dbReference type="PROSITE" id="PS50056">
    <property type="entry name" value="TYR_PHOSPHATASE_2"/>
    <property type="match status" value="1"/>
</dbReference>
<gene>
    <name evidence="4" type="ORF">AW08_03821</name>
</gene>
<organism evidence="4 5">
    <name type="scientific">Candidatus Accumulibacter adjunctus</name>
    <dbReference type="NCBI Taxonomy" id="1454001"/>
    <lineage>
        <taxon>Bacteria</taxon>
        <taxon>Pseudomonadati</taxon>
        <taxon>Pseudomonadota</taxon>
        <taxon>Betaproteobacteria</taxon>
        <taxon>Candidatus Accumulibacter</taxon>
    </lineage>
</organism>
<dbReference type="GO" id="GO:0004725">
    <property type="term" value="F:protein tyrosine phosphatase activity"/>
    <property type="evidence" value="ECO:0007669"/>
    <property type="project" value="UniProtKB-EC"/>
</dbReference>
<evidence type="ECO:0000313" key="5">
    <source>
        <dbReference type="Proteomes" id="UP000020218"/>
    </source>
</evidence>
<feature type="domain" description="Rhodanese" evidence="3">
    <location>
        <begin position="76"/>
        <end position="151"/>
    </location>
</feature>
<protein>
    <recommendedName>
        <fullName evidence="1">protein-tyrosine-phosphatase</fullName>
        <ecNumber evidence="1">3.1.3.48</ecNumber>
    </recommendedName>
</protein>
<dbReference type="Gene3D" id="3.90.190.10">
    <property type="entry name" value="Protein tyrosine phosphatase superfamily"/>
    <property type="match status" value="1"/>
</dbReference>
<dbReference type="SUPFAM" id="SSF52799">
    <property type="entry name" value="(Phosphotyrosine protein) phosphatases II"/>
    <property type="match status" value="1"/>
</dbReference>
<dbReference type="EC" id="3.1.3.48" evidence="1"/>
<dbReference type="InterPro" id="IPR001763">
    <property type="entry name" value="Rhodanese-like_dom"/>
</dbReference>
<dbReference type="InterPro" id="IPR029021">
    <property type="entry name" value="Prot-tyrosine_phosphatase-like"/>
</dbReference>
<dbReference type="InterPro" id="IPR016130">
    <property type="entry name" value="Tyr_Pase_AS"/>
</dbReference>
<accession>A0A011M3C3</accession>
<evidence type="ECO:0000259" key="2">
    <source>
        <dbReference type="PROSITE" id="PS50056"/>
    </source>
</evidence>
<name>A0A011M3C3_9PROT</name>
<proteinExistence type="predicted"/>
<keyword evidence="5" id="KW-1185">Reference proteome</keyword>
<dbReference type="EMBL" id="JFAX01000042">
    <property type="protein sequence ID" value="EXI64078.1"/>
    <property type="molecule type" value="Genomic_DNA"/>
</dbReference>
<dbReference type="PROSITE" id="PS00383">
    <property type="entry name" value="TYR_PHOSPHATASE_1"/>
    <property type="match status" value="1"/>
</dbReference>
<dbReference type="PROSITE" id="PS50206">
    <property type="entry name" value="RHODANESE_3"/>
    <property type="match status" value="1"/>
</dbReference>
<evidence type="ECO:0000259" key="3">
    <source>
        <dbReference type="PROSITE" id="PS50206"/>
    </source>
</evidence>
<sequence length="171" mass="18014">MNTHPSDLLPLQQGSAGFILTPCPGTRGVDAPESVGQLQAAGATALLTLMPSSEMASNGVSTLGELCAQRGLQWFHLPIEDDHAPAADFAAAWQAQRDAVHRLLDAGQRVAIHCKGGSGRTGLMAAQILLERGWSKDAAVAAVKAVRPKALSLPVHQDYLAQLAVGRWPRP</sequence>
<dbReference type="PATRIC" id="fig|1454001.3.peg.3845"/>
<dbReference type="AlphaFoldDB" id="A0A011M3C3"/>
<evidence type="ECO:0000256" key="1">
    <source>
        <dbReference type="ARBA" id="ARBA00013064"/>
    </source>
</evidence>
<evidence type="ECO:0000313" key="4">
    <source>
        <dbReference type="EMBL" id="EXI64078.1"/>
    </source>
</evidence>
<feature type="domain" description="Tyrosine specific protein phosphatases" evidence="2">
    <location>
        <begin position="87"/>
        <end position="158"/>
    </location>
</feature>
<reference evidence="4" key="1">
    <citation type="submission" date="2014-02" db="EMBL/GenBank/DDBJ databases">
        <title>Expanding our view of genomic diversity in Candidatus Accumulibacter clades.</title>
        <authorList>
            <person name="Skennerton C.T."/>
            <person name="Barr J.J."/>
            <person name="Slater F.R."/>
            <person name="Bond P.L."/>
            <person name="Tyson G.W."/>
        </authorList>
    </citation>
    <scope>NUCLEOTIDE SEQUENCE [LARGE SCALE GENOMIC DNA]</scope>
</reference>
<dbReference type="STRING" id="1454001.AW08_03821"/>